<dbReference type="NCBIfam" id="TIGR01707">
    <property type="entry name" value="gspI"/>
    <property type="match status" value="1"/>
</dbReference>
<evidence type="ECO:0000256" key="3">
    <source>
        <dbReference type="ARBA" id="ARBA00022475"/>
    </source>
</evidence>
<dbReference type="Pfam" id="PF02501">
    <property type="entry name" value="T2SSI"/>
    <property type="match status" value="1"/>
</dbReference>
<evidence type="ECO:0000313" key="11">
    <source>
        <dbReference type="EMBL" id="MEL0660319.1"/>
    </source>
</evidence>
<dbReference type="EMBL" id="JBAKBA010000039">
    <property type="protein sequence ID" value="MEL0660319.1"/>
    <property type="molecule type" value="Genomic_DNA"/>
</dbReference>
<accession>A0ABU9HEI4</accession>
<sequence>MTKQLNNKHSLYNKSGMTLLEVMLALVILATAGLAVMQAASQSLNNQNYLQQKTFATWIASNRLAELKLEEKWPGLAWVREEVEFAGVKWYLRYEGVETANSRFRALDVEVSDRKDGQALGYIRTYVAKQ</sequence>
<dbReference type="SUPFAM" id="SSF54523">
    <property type="entry name" value="Pili subunits"/>
    <property type="match status" value="1"/>
</dbReference>
<organism evidence="11 12">
    <name type="scientific">Psychromonas arctica</name>
    <dbReference type="NCBI Taxonomy" id="168275"/>
    <lineage>
        <taxon>Bacteria</taxon>
        <taxon>Pseudomonadati</taxon>
        <taxon>Pseudomonadota</taxon>
        <taxon>Gammaproteobacteria</taxon>
        <taxon>Alteromonadales</taxon>
        <taxon>Psychromonadaceae</taxon>
        <taxon>Psychromonas</taxon>
    </lineage>
</organism>
<proteinExistence type="inferred from homology"/>
<dbReference type="RefSeq" id="WP_341628782.1">
    <property type="nucleotide sequence ID" value="NZ_JBAKBA010000039.1"/>
</dbReference>
<evidence type="ECO:0000256" key="9">
    <source>
        <dbReference type="RuleBase" id="RU368030"/>
    </source>
</evidence>
<keyword evidence="7" id="KW-1133">Transmembrane helix</keyword>
<evidence type="ECO:0000256" key="4">
    <source>
        <dbReference type="ARBA" id="ARBA00022481"/>
    </source>
</evidence>
<keyword evidence="6" id="KW-0812">Transmembrane</keyword>
<name>A0ABU9HEI4_9GAMM</name>
<gene>
    <name evidence="11" type="primary">gspI</name>
    <name evidence="11" type="ORF">V6255_14365</name>
</gene>
<dbReference type="PANTHER" id="PTHR38779">
    <property type="entry name" value="TYPE II SECRETION SYSTEM PROTEIN I-RELATED"/>
    <property type="match status" value="1"/>
</dbReference>
<feature type="domain" description="Type II secretion system protein GspI C-terminal" evidence="10">
    <location>
        <begin position="50"/>
        <end position="127"/>
    </location>
</feature>
<evidence type="ECO:0000256" key="7">
    <source>
        <dbReference type="ARBA" id="ARBA00022989"/>
    </source>
</evidence>
<protein>
    <recommendedName>
        <fullName evidence="9">Type II secretion system protein I</fullName>
        <shortName evidence="9">T2SS minor pseudopilin I</shortName>
    </recommendedName>
</protein>
<keyword evidence="8" id="KW-0472">Membrane</keyword>
<comment type="subunit">
    <text evidence="9">Type II secretion is composed of four main components: the outer membrane complex, the inner membrane complex, the cytoplasmic secretion ATPase and the periplasm-spanning pseudopilus.</text>
</comment>
<evidence type="ECO:0000313" key="12">
    <source>
        <dbReference type="Proteomes" id="UP001366060"/>
    </source>
</evidence>
<comment type="function">
    <text evidence="9">Component of the type II secretion system required for the energy-dependent secretion of extracellular factors such as proteases and toxins from the periplasm.</text>
</comment>
<dbReference type="InterPro" id="IPR012902">
    <property type="entry name" value="N_methyl_site"/>
</dbReference>
<dbReference type="NCBIfam" id="TIGR02532">
    <property type="entry name" value="IV_pilin_GFxxxE"/>
    <property type="match status" value="1"/>
</dbReference>
<evidence type="ECO:0000256" key="1">
    <source>
        <dbReference type="ARBA" id="ARBA00004377"/>
    </source>
</evidence>
<dbReference type="Pfam" id="PF07963">
    <property type="entry name" value="N_methyl"/>
    <property type="match status" value="1"/>
</dbReference>
<evidence type="ECO:0000259" key="10">
    <source>
        <dbReference type="Pfam" id="PF02501"/>
    </source>
</evidence>
<comment type="caution">
    <text evidence="11">The sequence shown here is derived from an EMBL/GenBank/DDBJ whole genome shotgun (WGS) entry which is preliminary data.</text>
</comment>
<dbReference type="InterPro" id="IPR003413">
    <property type="entry name" value="T2SS_GspI_C"/>
</dbReference>
<keyword evidence="4 9" id="KW-0488">Methylation</keyword>
<dbReference type="Gene3D" id="3.30.1300.30">
    <property type="entry name" value="GSPII I/J protein-like"/>
    <property type="match status" value="1"/>
</dbReference>
<reference evidence="11 12" key="1">
    <citation type="submission" date="2024-02" db="EMBL/GenBank/DDBJ databases">
        <title>Bacteria isolated from the canopy kelp, Nereocystis luetkeana.</title>
        <authorList>
            <person name="Pfister C.A."/>
            <person name="Younker I.T."/>
            <person name="Light S.H."/>
        </authorList>
    </citation>
    <scope>NUCLEOTIDE SEQUENCE [LARGE SCALE GENOMIC DNA]</scope>
    <source>
        <strain evidence="11 12">TI.2.07</strain>
    </source>
</reference>
<evidence type="ECO:0000256" key="6">
    <source>
        <dbReference type="ARBA" id="ARBA00022692"/>
    </source>
</evidence>
<comment type="subcellular location">
    <subcellularLocation>
        <location evidence="1 9">Cell inner membrane</location>
        <topology evidence="1 9">Single-pass membrane protein</topology>
    </subcellularLocation>
</comment>
<evidence type="ECO:0000256" key="2">
    <source>
        <dbReference type="ARBA" id="ARBA00008358"/>
    </source>
</evidence>
<dbReference type="Proteomes" id="UP001366060">
    <property type="component" value="Unassembled WGS sequence"/>
</dbReference>
<dbReference type="PROSITE" id="PS00409">
    <property type="entry name" value="PROKAR_NTER_METHYL"/>
    <property type="match status" value="1"/>
</dbReference>
<dbReference type="PANTHER" id="PTHR38779:SF2">
    <property type="entry name" value="TYPE II SECRETION SYSTEM PROTEIN I-RELATED"/>
    <property type="match status" value="1"/>
</dbReference>
<keyword evidence="3" id="KW-1003">Cell membrane</keyword>
<dbReference type="InterPro" id="IPR045584">
    <property type="entry name" value="Pilin-like"/>
</dbReference>
<keyword evidence="12" id="KW-1185">Reference proteome</keyword>
<comment type="similarity">
    <text evidence="2 9">Belongs to the GSP I family.</text>
</comment>
<comment type="PTM">
    <text evidence="9">Cleaved by prepilin peptidase.</text>
</comment>
<evidence type="ECO:0000256" key="8">
    <source>
        <dbReference type="ARBA" id="ARBA00023136"/>
    </source>
</evidence>
<dbReference type="InterPro" id="IPR010052">
    <property type="entry name" value="T2SS_protein-GspI"/>
</dbReference>
<keyword evidence="5 9" id="KW-0997">Cell inner membrane</keyword>
<evidence type="ECO:0000256" key="5">
    <source>
        <dbReference type="ARBA" id="ARBA00022519"/>
    </source>
</evidence>